<dbReference type="Proteomes" id="UP000595140">
    <property type="component" value="Unassembled WGS sequence"/>
</dbReference>
<evidence type="ECO:0000256" key="1">
    <source>
        <dbReference type="SAM" id="MobiDB-lite"/>
    </source>
</evidence>
<feature type="region of interest" description="Disordered" evidence="1">
    <location>
        <begin position="49"/>
        <end position="73"/>
    </location>
</feature>
<dbReference type="EMBL" id="OOIL02003022">
    <property type="protein sequence ID" value="VFQ85751.1"/>
    <property type="molecule type" value="Genomic_DNA"/>
</dbReference>
<gene>
    <name evidence="2" type="ORF">CCAM_LOCUS27527</name>
</gene>
<name>A0A484MA72_9ASTE</name>
<feature type="region of interest" description="Disordered" evidence="1">
    <location>
        <begin position="255"/>
        <end position="274"/>
    </location>
</feature>
<sequence length="283" mass="32126">MPTTPPLNSHTPPTKAPSKIANTDEEFLILLDEERLLAVSEVLFQKADDQGHSTHSTKKKAKQSGSNPIQKKNILPQRNIDLEDFALKTTLIPLLDARNLLKSVTLPGSYVKQAINHFLGLDDDKDELVGEVTRWKELTHGARNIQHPSNKVPSSTLKSSYFIVLRGFVKEDAEKEEPLEPLLHIDNRHFDGRHFNNMETVPHQATRGVHGLVKFLDLKLQKNKEELHLVDQQRITLEEERRHLIWLHEHVAHGAQAEEASSQGESTEWEDDTTTHCSLLSLI</sequence>
<feature type="compositionally biased region" description="Polar residues" evidence="1">
    <location>
        <begin position="1"/>
        <end position="12"/>
    </location>
</feature>
<protein>
    <submittedName>
        <fullName evidence="2">Uncharacterized protein</fullName>
    </submittedName>
</protein>
<dbReference type="OrthoDB" id="1432796at2759"/>
<accession>A0A484MA72</accession>
<evidence type="ECO:0000313" key="2">
    <source>
        <dbReference type="EMBL" id="VFQ85751.1"/>
    </source>
</evidence>
<evidence type="ECO:0000313" key="3">
    <source>
        <dbReference type="Proteomes" id="UP000595140"/>
    </source>
</evidence>
<keyword evidence="3" id="KW-1185">Reference proteome</keyword>
<feature type="region of interest" description="Disordered" evidence="1">
    <location>
        <begin position="1"/>
        <end position="20"/>
    </location>
</feature>
<dbReference type="AlphaFoldDB" id="A0A484MA72"/>
<organism evidence="2 3">
    <name type="scientific">Cuscuta campestris</name>
    <dbReference type="NCBI Taxonomy" id="132261"/>
    <lineage>
        <taxon>Eukaryota</taxon>
        <taxon>Viridiplantae</taxon>
        <taxon>Streptophyta</taxon>
        <taxon>Embryophyta</taxon>
        <taxon>Tracheophyta</taxon>
        <taxon>Spermatophyta</taxon>
        <taxon>Magnoliopsida</taxon>
        <taxon>eudicotyledons</taxon>
        <taxon>Gunneridae</taxon>
        <taxon>Pentapetalae</taxon>
        <taxon>asterids</taxon>
        <taxon>lamiids</taxon>
        <taxon>Solanales</taxon>
        <taxon>Convolvulaceae</taxon>
        <taxon>Cuscuteae</taxon>
        <taxon>Cuscuta</taxon>
        <taxon>Cuscuta subgen. Grammica</taxon>
        <taxon>Cuscuta sect. Cleistogrammica</taxon>
    </lineage>
</organism>
<reference evidence="2 3" key="1">
    <citation type="submission" date="2018-04" db="EMBL/GenBank/DDBJ databases">
        <authorList>
            <person name="Vogel A."/>
        </authorList>
    </citation>
    <scope>NUCLEOTIDE SEQUENCE [LARGE SCALE GENOMIC DNA]</scope>
</reference>
<proteinExistence type="predicted"/>